<name>A0A9X1T2G0_9HYPH</name>
<evidence type="ECO:0000313" key="10">
    <source>
        <dbReference type="Proteomes" id="UP001139089"/>
    </source>
</evidence>
<organism evidence="9 10">
    <name type="scientific">Rhizobium quercicola</name>
    <dbReference type="NCBI Taxonomy" id="2901226"/>
    <lineage>
        <taxon>Bacteria</taxon>
        <taxon>Pseudomonadati</taxon>
        <taxon>Pseudomonadota</taxon>
        <taxon>Alphaproteobacteria</taxon>
        <taxon>Hyphomicrobiales</taxon>
        <taxon>Rhizobiaceae</taxon>
        <taxon>Rhizobium/Agrobacterium group</taxon>
        <taxon>Rhizobium</taxon>
    </lineage>
</organism>
<keyword evidence="2 6" id="KW-0349">Heme</keyword>
<evidence type="ECO:0000256" key="5">
    <source>
        <dbReference type="ARBA" id="ARBA00023004"/>
    </source>
</evidence>
<dbReference type="SUPFAM" id="SSF46626">
    <property type="entry name" value="Cytochrome c"/>
    <property type="match status" value="1"/>
</dbReference>
<keyword evidence="7" id="KW-0732">Signal</keyword>
<dbReference type="InterPro" id="IPR036909">
    <property type="entry name" value="Cyt_c-like_dom_sf"/>
</dbReference>
<gene>
    <name evidence="9" type="ORF">LRX75_21020</name>
</gene>
<keyword evidence="4" id="KW-0249">Electron transport</keyword>
<evidence type="ECO:0000313" key="9">
    <source>
        <dbReference type="EMBL" id="MCD7111522.1"/>
    </source>
</evidence>
<dbReference type="EMBL" id="JAJOZR010000017">
    <property type="protein sequence ID" value="MCD7111522.1"/>
    <property type="molecule type" value="Genomic_DNA"/>
</dbReference>
<dbReference type="InterPro" id="IPR002327">
    <property type="entry name" value="Cyt_c_1A/1B"/>
</dbReference>
<evidence type="ECO:0000256" key="2">
    <source>
        <dbReference type="ARBA" id="ARBA00022617"/>
    </source>
</evidence>
<evidence type="ECO:0000256" key="6">
    <source>
        <dbReference type="PROSITE-ProRule" id="PRU00433"/>
    </source>
</evidence>
<evidence type="ECO:0000256" key="4">
    <source>
        <dbReference type="ARBA" id="ARBA00022982"/>
    </source>
</evidence>
<dbReference type="Gene3D" id="1.10.760.10">
    <property type="entry name" value="Cytochrome c-like domain"/>
    <property type="match status" value="1"/>
</dbReference>
<evidence type="ECO:0000259" key="8">
    <source>
        <dbReference type="PROSITE" id="PS51007"/>
    </source>
</evidence>
<keyword evidence="10" id="KW-1185">Reference proteome</keyword>
<dbReference type="AlphaFoldDB" id="A0A9X1T2G0"/>
<evidence type="ECO:0000256" key="3">
    <source>
        <dbReference type="ARBA" id="ARBA00022723"/>
    </source>
</evidence>
<feature type="domain" description="Cytochrome c" evidence="8">
    <location>
        <begin position="23"/>
        <end position="125"/>
    </location>
</feature>
<proteinExistence type="predicted"/>
<feature type="chain" id="PRO_5040965224" evidence="7">
    <location>
        <begin position="23"/>
        <end position="127"/>
    </location>
</feature>
<keyword evidence="5 6" id="KW-0408">Iron</keyword>
<dbReference type="InterPro" id="IPR009056">
    <property type="entry name" value="Cyt_c-like_dom"/>
</dbReference>
<comment type="caution">
    <text evidence="9">The sequence shown here is derived from an EMBL/GenBank/DDBJ whole genome shotgun (WGS) entry which is preliminary data.</text>
</comment>
<dbReference type="PRINTS" id="PR00604">
    <property type="entry name" value="CYTCHRMECIAB"/>
</dbReference>
<reference evidence="9" key="1">
    <citation type="submission" date="2021-12" db="EMBL/GenBank/DDBJ databases">
        <authorList>
            <person name="Li Y."/>
        </authorList>
    </citation>
    <scope>NUCLEOTIDE SEQUENCE</scope>
    <source>
        <strain evidence="9">DKSPLA3</strain>
    </source>
</reference>
<dbReference type="RefSeq" id="WP_231816604.1">
    <property type="nucleotide sequence ID" value="NZ_JAJOZR010000017.1"/>
</dbReference>
<accession>A0A9X1T2G0</accession>
<feature type="signal peptide" evidence="7">
    <location>
        <begin position="1"/>
        <end position="22"/>
    </location>
</feature>
<dbReference type="Proteomes" id="UP001139089">
    <property type="component" value="Unassembled WGS sequence"/>
</dbReference>
<sequence length="127" mass="13356">MRIGFAHCLLIVFVAATGAARAGDAVSGERVFRKCGACHTATGPENRVGPSLKGVVGRPVAHVESYGYSTAMAAFGHDGKVWDEARLSTYLLAPRAMVPGTRMSFAGLKSDRDIADVIAYLKSTAAQ</sequence>
<keyword evidence="1" id="KW-0813">Transport</keyword>
<dbReference type="GO" id="GO:0020037">
    <property type="term" value="F:heme binding"/>
    <property type="evidence" value="ECO:0007669"/>
    <property type="project" value="InterPro"/>
</dbReference>
<protein>
    <submittedName>
        <fullName evidence="9">Cytochrome c family protein</fullName>
    </submittedName>
</protein>
<dbReference type="Pfam" id="PF00034">
    <property type="entry name" value="Cytochrom_C"/>
    <property type="match status" value="1"/>
</dbReference>
<dbReference type="PANTHER" id="PTHR11961">
    <property type="entry name" value="CYTOCHROME C"/>
    <property type="match status" value="1"/>
</dbReference>
<dbReference type="PROSITE" id="PS51007">
    <property type="entry name" value="CYTC"/>
    <property type="match status" value="1"/>
</dbReference>
<keyword evidence="3 6" id="KW-0479">Metal-binding</keyword>
<dbReference type="GO" id="GO:0046872">
    <property type="term" value="F:metal ion binding"/>
    <property type="evidence" value="ECO:0007669"/>
    <property type="project" value="UniProtKB-KW"/>
</dbReference>
<evidence type="ECO:0000256" key="1">
    <source>
        <dbReference type="ARBA" id="ARBA00022448"/>
    </source>
</evidence>
<evidence type="ECO:0000256" key="7">
    <source>
        <dbReference type="SAM" id="SignalP"/>
    </source>
</evidence>
<dbReference type="GO" id="GO:0009055">
    <property type="term" value="F:electron transfer activity"/>
    <property type="evidence" value="ECO:0007669"/>
    <property type="project" value="InterPro"/>
</dbReference>